<dbReference type="GO" id="GO:0050913">
    <property type="term" value="P:sensory perception of bitter taste"/>
    <property type="evidence" value="ECO:0007669"/>
    <property type="project" value="EnsemblMetazoa"/>
</dbReference>
<sequence length="393" mass="45625">MADFVWIIQRFVYLYGRLVGVVNFTVDWRTGRAMITRWATIQAAVQNICLIGLLTFQLLHGDTVLFTFKHAKYLHEYVFLMVTAVRHWAVLLTLVSRWRHRGDIVLIWNRLFRATQQRPDVIPLYRRRLILKFIFAVLSDNLHMVLDLSALRQKFSPALALKLIVWYLFTTIFNMIVAQYYLAMLQVNVSYTLIKRDLRELLTETQALCGSTNRRGGVFVTKCCALSDRLDRIAETQSKLQALVDGMSKIFQIQSFSMTIVYYLSTIGTIYFAFCTIKYSSTGLGASNWGLLLIVLSTTFFYADNFITINIGFIIMDSNPELMKILEERTLLCEELDERLKSSFESFQLQLARNPLEFYVMGLFKIDRGRIMSMANALITHSIILIQWELQNN</sequence>
<evidence type="ECO:0000256" key="3">
    <source>
        <dbReference type="ARBA" id="ARBA00022692"/>
    </source>
</evidence>
<proteinExistence type="inferred from homology"/>
<comment type="similarity">
    <text evidence="8">Belongs to the insect chemoreceptor superfamily. Gustatory receptor (GR) family.</text>
</comment>
<dbReference type="InterPro" id="IPR013604">
    <property type="entry name" value="7TM_chemorcpt"/>
</dbReference>
<evidence type="ECO:0000313" key="10">
    <source>
        <dbReference type="Proteomes" id="UP000008744"/>
    </source>
</evidence>
<accession>B4GA22</accession>
<keyword evidence="3 8" id="KW-0812">Transmembrane</keyword>
<evidence type="ECO:0000256" key="6">
    <source>
        <dbReference type="ARBA" id="ARBA00023170"/>
    </source>
</evidence>
<feature type="transmembrane region" description="Helical" evidence="8">
    <location>
        <begin position="163"/>
        <end position="183"/>
    </location>
</feature>
<feature type="transmembrane region" description="Helical" evidence="8">
    <location>
        <begin position="291"/>
        <end position="315"/>
    </location>
</feature>
<feature type="transmembrane region" description="Helical" evidence="8">
    <location>
        <begin position="260"/>
        <end position="279"/>
    </location>
</feature>
<dbReference type="HOGENOM" id="CLU_058694_0_0_1"/>
<evidence type="ECO:0000256" key="5">
    <source>
        <dbReference type="ARBA" id="ARBA00023136"/>
    </source>
</evidence>
<dbReference type="OMA" id="TIYFAFC"/>
<keyword evidence="10" id="KW-1185">Reference proteome</keyword>
<name>B4GA22_DROPE</name>
<feature type="transmembrane region" description="Helical" evidence="8">
    <location>
        <begin position="129"/>
        <end position="151"/>
    </location>
</feature>
<keyword evidence="4 8" id="KW-1133">Transmembrane helix</keyword>
<dbReference type="PhylomeDB" id="B4GA22"/>
<comment type="function">
    <text evidence="8">Gustatory receptor which mediates acceptance or avoidance behavior, depending on its substrates.</text>
</comment>
<dbReference type="PANTHER" id="PTHR21143">
    <property type="entry name" value="INVERTEBRATE GUSTATORY RECEPTOR"/>
    <property type="match status" value="1"/>
</dbReference>
<dbReference type="PANTHER" id="PTHR21143:SF131">
    <property type="entry name" value="GUSTATORY AND ODORANT RECEPTOR 63A-RELATED"/>
    <property type="match status" value="1"/>
</dbReference>
<dbReference type="GO" id="GO:0030425">
    <property type="term" value="C:dendrite"/>
    <property type="evidence" value="ECO:0007669"/>
    <property type="project" value="TreeGrafter"/>
</dbReference>
<keyword evidence="7 8" id="KW-0807">Transducer</keyword>
<reference evidence="9 10" key="1">
    <citation type="journal article" date="2007" name="Nature">
        <title>Evolution of genes and genomes on the Drosophila phylogeny.</title>
        <authorList>
            <consortium name="Drosophila 12 Genomes Consortium"/>
            <person name="Clark A.G."/>
            <person name="Eisen M.B."/>
            <person name="Smith D.R."/>
            <person name="Bergman C.M."/>
            <person name="Oliver B."/>
            <person name="Markow T.A."/>
            <person name="Kaufman T.C."/>
            <person name="Kellis M."/>
            <person name="Gelbart W."/>
            <person name="Iyer V.N."/>
            <person name="Pollard D.A."/>
            <person name="Sackton T.B."/>
            <person name="Larracuente A.M."/>
            <person name="Singh N.D."/>
            <person name="Abad J.P."/>
            <person name="Abt D.N."/>
            <person name="Adryan B."/>
            <person name="Aguade M."/>
            <person name="Akashi H."/>
            <person name="Anderson W.W."/>
            <person name="Aquadro C.F."/>
            <person name="Ardell D.H."/>
            <person name="Arguello R."/>
            <person name="Artieri C.G."/>
            <person name="Barbash D.A."/>
            <person name="Barker D."/>
            <person name="Barsanti P."/>
            <person name="Batterham P."/>
            <person name="Batzoglou S."/>
            <person name="Begun D."/>
            <person name="Bhutkar A."/>
            <person name="Blanco E."/>
            <person name="Bosak S.A."/>
            <person name="Bradley R.K."/>
            <person name="Brand A.D."/>
            <person name="Brent M.R."/>
            <person name="Brooks A.N."/>
            <person name="Brown R.H."/>
            <person name="Butlin R.K."/>
            <person name="Caggese C."/>
            <person name="Calvi B.R."/>
            <person name="Bernardo de Carvalho A."/>
            <person name="Caspi A."/>
            <person name="Castrezana S."/>
            <person name="Celniker S.E."/>
            <person name="Chang J.L."/>
            <person name="Chapple C."/>
            <person name="Chatterji S."/>
            <person name="Chinwalla A."/>
            <person name="Civetta A."/>
            <person name="Clifton S.W."/>
            <person name="Comeron J.M."/>
            <person name="Costello J.C."/>
            <person name="Coyne J.A."/>
            <person name="Daub J."/>
            <person name="David R.G."/>
            <person name="Delcher A.L."/>
            <person name="Delehaunty K."/>
            <person name="Do C.B."/>
            <person name="Ebling H."/>
            <person name="Edwards K."/>
            <person name="Eickbush T."/>
            <person name="Evans J.D."/>
            <person name="Filipski A."/>
            <person name="Findeiss S."/>
            <person name="Freyhult E."/>
            <person name="Fulton L."/>
            <person name="Fulton R."/>
            <person name="Garcia A.C."/>
            <person name="Gardiner A."/>
            <person name="Garfield D.A."/>
            <person name="Garvin B.E."/>
            <person name="Gibson G."/>
            <person name="Gilbert D."/>
            <person name="Gnerre S."/>
            <person name="Godfrey J."/>
            <person name="Good R."/>
            <person name="Gotea V."/>
            <person name="Gravely B."/>
            <person name="Greenberg A.J."/>
            <person name="Griffiths-Jones S."/>
            <person name="Gross S."/>
            <person name="Guigo R."/>
            <person name="Gustafson E.A."/>
            <person name="Haerty W."/>
            <person name="Hahn M.W."/>
            <person name="Halligan D.L."/>
            <person name="Halpern A.L."/>
            <person name="Halter G.M."/>
            <person name="Han M.V."/>
            <person name="Heger A."/>
            <person name="Hillier L."/>
            <person name="Hinrichs A.S."/>
            <person name="Holmes I."/>
            <person name="Hoskins R.A."/>
            <person name="Hubisz M.J."/>
            <person name="Hultmark D."/>
            <person name="Huntley M.A."/>
            <person name="Jaffe D.B."/>
            <person name="Jagadeeshan S."/>
            <person name="Jeck W.R."/>
            <person name="Johnson J."/>
            <person name="Jones C.D."/>
            <person name="Jordan W.C."/>
            <person name="Karpen G.H."/>
            <person name="Kataoka E."/>
            <person name="Keightley P.D."/>
            <person name="Kheradpour P."/>
            <person name="Kirkness E.F."/>
            <person name="Koerich L.B."/>
            <person name="Kristiansen K."/>
            <person name="Kudrna D."/>
            <person name="Kulathinal R.J."/>
            <person name="Kumar S."/>
            <person name="Kwok R."/>
            <person name="Lander E."/>
            <person name="Langley C.H."/>
            <person name="Lapoint R."/>
            <person name="Lazzaro B.P."/>
            <person name="Lee S.J."/>
            <person name="Levesque L."/>
            <person name="Li R."/>
            <person name="Lin C.F."/>
            <person name="Lin M.F."/>
            <person name="Lindblad-Toh K."/>
            <person name="Llopart A."/>
            <person name="Long M."/>
            <person name="Low L."/>
            <person name="Lozovsky E."/>
            <person name="Lu J."/>
            <person name="Luo M."/>
            <person name="Machado C.A."/>
            <person name="Makalowski W."/>
            <person name="Marzo M."/>
            <person name="Matsuda M."/>
            <person name="Matzkin L."/>
            <person name="McAllister B."/>
            <person name="McBride C.S."/>
            <person name="McKernan B."/>
            <person name="McKernan K."/>
            <person name="Mendez-Lago M."/>
            <person name="Minx P."/>
            <person name="Mollenhauer M.U."/>
            <person name="Montooth K."/>
            <person name="Mount S.M."/>
            <person name="Mu X."/>
            <person name="Myers E."/>
            <person name="Negre B."/>
            <person name="Newfeld S."/>
            <person name="Nielsen R."/>
            <person name="Noor M.A."/>
            <person name="O'Grady P."/>
            <person name="Pachter L."/>
            <person name="Papaceit M."/>
            <person name="Parisi M.J."/>
            <person name="Parisi M."/>
            <person name="Parts L."/>
            <person name="Pedersen J.S."/>
            <person name="Pesole G."/>
            <person name="Phillippy A.M."/>
            <person name="Ponting C.P."/>
            <person name="Pop M."/>
            <person name="Porcelli D."/>
            <person name="Powell J.R."/>
            <person name="Prohaska S."/>
            <person name="Pruitt K."/>
            <person name="Puig M."/>
            <person name="Quesneville H."/>
            <person name="Ram K.R."/>
            <person name="Rand D."/>
            <person name="Rasmussen M.D."/>
            <person name="Reed L.K."/>
            <person name="Reenan R."/>
            <person name="Reily A."/>
            <person name="Remington K.A."/>
            <person name="Rieger T.T."/>
            <person name="Ritchie M.G."/>
            <person name="Robin C."/>
            <person name="Rogers Y.H."/>
            <person name="Rohde C."/>
            <person name="Rozas J."/>
            <person name="Rubenfield M.J."/>
            <person name="Ruiz A."/>
            <person name="Russo S."/>
            <person name="Salzberg S.L."/>
            <person name="Sanchez-Gracia A."/>
            <person name="Saranga D.J."/>
            <person name="Sato H."/>
            <person name="Schaeffer S.W."/>
            <person name="Schatz M.C."/>
            <person name="Schlenke T."/>
            <person name="Schwartz R."/>
            <person name="Segarra C."/>
            <person name="Singh R.S."/>
            <person name="Sirot L."/>
            <person name="Sirota M."/>
            <person name="Sisneros N.B."/>
            <person name="Smith C.D."/>
            <person name="Smith T.F."/>
            <person name="Spieth J."/>
            <person name="Stage D.E."/>
            <person name="Stark A."/>
            <person name="Stephan W."/>
            <person name="Strausberg R.L."/>
            <person name="Strempel S."/>
            <person name="Sturgill D."/>
            <person name="Sutton G."/>
            <person name="Sutton G.G."/>
            <person name="Tao W."/>
            <person name="Teichmann S."/>
            <person name="Tobari Y.N."/>
            <person name="Tomimura Y."/>
            <person name="Tsolas J.M."/>
            <person name="Valente V.L."/>
            <person name="Venter E."/>
            <person name="Venter J.C."/>
            <person name="Vicario S."/>
            <person name="Vieira F.G."/>
            <person name="Vilella A.J."/>
            <person name="Villasante A."/>
            <person name="Walenz B."/>
            <person name="Wang J."/>
            <person name="Wasserman M."/>
            <person name="Watts T."/>
            <person name="Wilson D."/>
            <person name="Wilson R.K."/>
            <person name="Wing R.A."/>
            <person name="Wolfner M.F."/>
            <person name="Wong A."/>
            <person name="Wong G.K."/>
            <person name="Wu C.I."/>
            <person name="Wu G."/>
            <person name="Yamamoto D."/>
            <person name="Yang H.P."/>
            <person name="Yang S.P."/>
            <person name="Yorke J.A."/>
            <person name="Yoshida K."/>
            <person name="Zdobnov E."/>
            <person name="Zhang P."/>
            <person name="Zhang Y."/>
            <person name="Zimin A.V."/>
            <person name="Baldwin J."/>
            <person name="Abdouelleil A."/>
            <person name="Abdulkadir J."/>
            <person name="Abebe A."/>
            <person name="Abera B."/>
            <person name="Abreu J."/>
            <person name="Acer S.C."/>
            <person name="Aftuck L."/>
            <person name="Alexander A."/>
            <person name="An P."/>
            <person name="Anderson E."/>
            <person name="Anderson S."/>
            <person name="Arachi H."/>
            <person name="Azer M."/>
            <person name="Bachantsang P."/>
            <person name="Barry A."/>
            <person name="Bayul T."/>
            <person name="Berlin A."/>
            <person name="Bessette D."/>
            <person name="Bloom T."/>
            <person name="Blye J."/>
            <person name="Boguslavskiy L."/>
            <person name="Bonnet C."/>
            <person name="Boukhgalter B."/>
            <person name="Bourzgui I."/>
            <person name="Brown A."/>
            <person name="Cahill P."/>
            <person name="Channer S."/>
            <person name="Cheshatsang Y."/>
            <person name="Chuda L."/>
            <person name="Citroen M."/>
            <person name="Collymore A."/>
            <person name="Cooke P."/>
            <person name="Costello M."/>
            <person name="D'Aco K."/>
            <person name="Daza R."/>
            <person name="De Haan G."/>
            <person name="DeGray S."/>
            <person name="DeMaso C."/>
            <person name="Dhargay N."/>
            <person name="Dooley K."/>
            <person name="Dooley E."/>
            <person name="Doricent M."/>
            <person name="Dorje P."/>
            <person name="Dorjee K."/>
            <person name="Dupes A."/>
            <person name="Elong R."/>
            <person name="Falk J."/>
            <person name="Farina A."/>
            <person name="Faro S."/>
            <person name="Ferguson D."/>
            <person name="Fisher S."/>
            <person name="Foley C.D."/>
            <person name="Franke A."/>
            <person name="Friedrich D."/>
            <person name="Gadbois L."/>
            <person name="Gearin G."/>
            <person name="Gearin C.R."/>
            <person name="Giannoukos G."/>
            <person name="Goode T."/>
            <person name="Graham J."/>
            <person name="Grandbois E."/>
            <person name="Grewal S."/>
            <person name="Gyaltsen K."/>
            <person name="Hafez N."/>
            <person name="Hagos B."/>
            <person name="Hall J."/>
            <person name="Henson C."/>
            <person name="Hollinger A."/>
            <person name="Honan T."/>
            <person name="Huard M.D."/>
            <person name="Hughes L."/>
            <person name="Hurhula B."/>
            <person name="Husby M.E."/>
            <person name="Kamat A."/>
            <person name="Kanga B."/>
            <person name="Kashin S."/>
            <person name="Khazanovich D."/>
            <person name="Kisner P."/>
            <person name="Lance K."/>
            <person name="Lara M."/>
            <person name="Lee W."/>
            <person name="Lennon N."/>
            <person name="Letendre F."/>
            <person name="LeVine R."/>
            <person name="Lipovsky A."/>
            <person name="Liu X."/>
            <person name="Liu J."/>
            <person name="Liu S."/>
            <person name="Lokyitsang T."/>
            <person name="Lokyitsang Y."/>
            <person name="Lubonja R."/>
            <person name="Lui A."/>
            <person name="MacDonald P."/>
            <person name="Magnisalis V."/>
            <person name="Maru K."/>
            <person name="Matthews C."/>
            <person name="McCusker W."/>
            <person name="McDonough S."/>
            <person name="Mehta T."/>
            <person name="Meldrim J."/>
            <person name="Meneus L."/>
            <person name="Mihai O."/>
            <person name="Mihalev A."/>
            <person name="Mihova T."/>
            <person name="Mittelman R."/>
            <person name="Mlenga V."/>
            <person name="Montmayeur A."/>
            <person name="Mulrain L."/>
            <person name="Navidi A."/>
            <person name="Naylor J."/>
            <person name="Negash T."/>
            <person name="Nguyen T."/>
            <person name="Nguyen N."/>
            <person name="Nicol R."/>
            <person name="Norbu C."/>
            <person name="Norbu N."/>
            <person name="Novod N."/>
            <person name="O'Neill B."/>
            <person name="Osman S."/>
            <person name="Markiewicz E."/>
            <person name="Oyono O.L."/>
            <person name="Patti C."/>
            <person name="Phunkhang P."/>
            <person name="Pierre F."/>
            <person name="Priest M."/>
            <person name="Raghuraman S."/>
            <person name="Rege F."/>
            <person name="Reyes R."/>
            <person name="Rise C."/>
            <person name="Rogov P."/>
            <person name="Ross K."/>
            <person name="Ryan E."/>
            <person name="Settipalli S."/>
            <person name="Shea T."/>
            <person name="Sherpa N."/>
            <person name="Shi L."/>
            <person name="Shih D."/>
            <person name="Sparrow T."/>
            <person name="Spaulding J."/>
            <person name="Stalker J."/>
            <person name="Stange-Thomann N."/>
            <person name="Stavropoulos S."/>
            <person name="Stone C."/>
            <person name="Strader C."/>
            <person name="Tesfaye S."/>
            <person name="Thomson T."/>
            <person name="Thoulutsang Y."/>
            <person name="Thoulutsang D."/>
            <person name="Topham K."/>
            <person name="Topping I."/>
            <person name="Tsamla T."/>
            <person name="Vassiliev H."/>
            <person name="Vo A."/>
            <person name="Wangchuk T."/>
            <person name="Wangdi T."/>
            <person name="Weiand M."/>
            <person name="Wilkinson J."/>
            <person name="Wilson A."/>
            <person name="Yadav S."/>
            <person name="Young G."/>
            <person name="Yu Q."/>
            <person name="Zembek L."/>
            <person name="Zhong D."/>
            <person name="Zimmer A."/>
            <person name="Zwirko Z."/>
            <person name="Jaffe D.B."/>
            <person name="Alvarez P."/>
            <person name="Brockman W."/>
            <person name="Butler J."/>
            <person name="Chin C."/>
            <person name="Gnerre S."/>
            <person name="Grabherr M."/>
            <person name="Kleber M."/>
            <person name="Mauceli E."/>
            <person name="MacCallum I."/>
        </authorList>
    </citation>
    <scope>NUCLEOTIDE SEQUENCE [LARGE SCALE GENOMIC DNA]</scope>
    <source>
        <strain evidence="10">MSH-3 / Tucson 14011-0111.49</strain>
    </source>
</reference>
<dbReference type="GO" id="GO:0033041">
    <property type="term" value="F:sweet taste receptor activity"/>
    <property type="evidence" value="ECO:0007669"/>
    <property type="project" value="TreeGrafter"/>
</dbReference>
<keyword evidence="5 8" id="KW-0472">Membrane</keyword>
<protein>
    <recommendedName>
        <fullName evidence="8">Gustatory receptor</fullName>
    </recommendedName>
</protein>
<dbReference type="GO" id="GO:0005886">
    <property type="term" value="C:plasma membrane"/>
    <property type="evidence" value="ECO:0007669"/>
    <property type="project" value="UniProtKB-SubCell"/>
</dbReference>
<evidence type="ECO:0000256" key="8">
    <source>
        <dbReference type="RuleBase" id="RU363108"/>
    </source>
</evidence>
<dbReference type="Proteomes" id="UP000008744">
    <property type="component" value="Unassembled WGS sequence"/>
</dbReference>
<evidence type="ECO:0000313" key="9">
    <source>
        <dbReference type="EMBL" id="EDW31774.1"/>
    </source>
</evidence>
<dbReference type="GO" id="GO:0170022">
    <property type="term" value="F:ionotropic bitter taste receptor activity"/>
    <property type="evidence" value="ECO:0007669"/>
    <property type="project" value="EnsemblMetazoa"/>
</dbReference>
<dbReference type="Pfam" id="PF08395">
    <property type="entry name" value="7tm_7"/>
    <property type="match status" value="1"/>
</dbReference>
<feature type="transmembrane region" description="Helical" evidence="8">
    <location>
        <begin position="77"/>
        <end position="95"/>
    </location>
</feature>
<evidence type="ECO:0000256" key="1">
    <source>
        <dbReference type="ARBA" id="ARBA00004651"/>
    </source>
</evidence>
<dbReference type="GO" id="GO:0170023">
    <property type="term" value="F:ionotropic sweet taste receptor activity"/>
    <property type="evidence" value="ECO:0007669"/>
    <property type="project" value="EnsemblMetazoa"/>
</dbReference>
<dbReference type="KEGG" id="dpe:6590254"/>
<dbReference type="EMBL" id="CH479181">
    <property type="protein sequence ID" value="EDW31774.1"/>
    <property type="molecule type" value="Genomic_DNA"/>
</dbReference>
<evidence type="ECO:0000256" key="4">
    <source>
        <dbReference type="ARBA" id="ARBA00022989"/>
    </source>
</evidence>
<dbReference type="GO" id="GO:0043025">
    <property type="term" value="C:neuronal cell body"/>
    <property type="evidence" value="ECO:0007669"/>
    <property type="project" value="TreeGrafter"/>
</dbReference>
<keyword evidence="2 8" id="KW-1003">Cell membrane</keyword>
<feature type="transmembrane region" description="Helical" evidence="8">
    <location>
        <begin position="38"/>
        <end position="57"/>
    </location>
</feature>
<dbReference type="AlphaFoldDB" id="B4GA22"/>
<dbReference type="GO" id="GO:0030424">
    <property type="term" value="C:axon"/>
    <property type="evidence" value="ECO:0007669"/>
    <property type="project" value="TreeGrafter"/>
</dbReference>
<dbReference type="OrthoDB" id="7883080at2759"/>
<feature type="transmembrane region" description="Helical" evidence="8">
    <location>
        <begin position="6"/>
        <end position="26"/>
    </location>
</feature>
<dbReference type="GO" id="GO:0007165">
    <property type="term" value="P:signal transduction"/>
    <property type="evidence" value="ECO:0007669"/>
    <property type="project" value="UniProtKB-KW"/>
</dbReference>
<evidence type="ECO:0000256" key="7">
    <source>
        <dbReference type="ARBA" id="ARBA00023224"/>
    </source>
</evidence>
<keyword evidence="6 8" id="KW-0675">Receptor</keyword>
<gene>
    <name evidence="9" type="primary">Dper\GL11297</name>
    <name evidence="9" type="ORF">Dper_GL11297</name>
</gene>
<evidence type="ECO:0000256" key="2">
    <source>
        <dbReference type="ARBA" id="ARBA00022475"/>
    </source>
</evidence>
<comment type="subcellular location">
    <subcellularLocation>
        <location evidence="1 8">Cell membrane</location>
        <topology evidence="1 8">Multi-pass membrane protein</topology>
    </subcellularLocation>
</comment>
<organism evidence="10">
    <name type="scientific">Drosophila persimilis</name>
    <name type="common">Fruit fly</name>
    <dbReference type="NCBI Taxonomy" id="7234"/>
    <lineage>
        <taxon>Eukaryota</taxon>
        <taxon>Metazoa</taxon>
        <taxon>Ecdysozoa</taxon>
        <taxon>Arthropoda</taxon>
        <taxon>Hexapoda</taxon>
        <taxon>Insecta</taxon>
        <taxon>Pterygota</taxon>
        <taxon>Neoptera</taxon>
        <taxon>Endopterygota</taxon>
        <taxon>Diptera</taxon>
        <taxon>Brachycera</taxon>
        <taxon>Muscomorpha</taxon>
        <taxon>Ephydroidea</taxon>
        <taxon>Drosophilidae</taxon>
        <taxon>Drosophila</taxon>
        <taxon>Sophophora</taxon>
    </lineage>
</organism>